<keyword evidence="6" id="KW-0046">Antibiotic resistance</keyword>
<keyword evidence="8" id="KW-1185">Reference proteome</keyword>
<evidence type="ECO:0000313" key="8">
    <source>
        <dbReference type="Proteomes" id="UP000271031"/>
    </source>
</evidence>
<feature type="transmembrane region" description="Helical" evidence="6">
    <location>
        <begin position="157"/>
        <end position="174"/>
    </location>
</feature>
<organism evidence="7 8">
    <name type="scientific">Brevibacillus fluminis</name>
    <dbReference type="NCBI Taxonomy" id="511487"/>
    <lineage>
        <taxon>Bacteria</taxon>
        <taxon>Bacillati</taxon>
        <taxon>Bacillota</taxon>
        <taxon>Bacilli</taxon>
        <taxon>Bacillales</taxon>
        <taxon>Paenibacillaceae</taxon>
        <taxon>Brevibacillus</taxon>
    </lineage>
</organism>
<keyword evidence="6" id="KW-0808">Transferase</keyword>
<dbReference type="GO" id="GO:0046677">
    <property type="term" value="P:response to antibiotic"/>
    <property type="evidence" value="ECO:0007669"/>
    <property type="project" value="UniProtKB-KW"/>
</dbReference>
<comment type="function">
    <text evidence="6">Catalyzes the transfer of a lysyl group from L-lysyl-tRNA(Lys) to membrane-bound phosphatidylglycerol (PG), which produces lysylphosphatidylglycerol (LPG), a major component of the bacterial membrane with a positive net charge. LPG synthesis contributes to bacterial virulence as it is involved in the resistance mechanism against cationic antimicrobial peptides (CAMP) produces by the host's immune system (defensins, cathelicidins) and by the competing microorganisms.</text>
</comment>
<feature type="transmembrane region" description="Helical" evidence="6">
    <location>
        <begin position="126"/>
        <end position="145"/>
    </location>
</feature>
<dbReference type="PANTHER" id="PTHR39087">
    <property type="entry name" value="UPF0104 MEMBRANE PROTEIN MJ1595"/>
    <property type="match status" value="1"/>
</dbReference>
<evidence type="ECO:0000256" key="3">
    <source>
        <dbReference type="ARBA" id="ARBA00022692"/>
    </source>
</evidence>
<protein>
    <recommendedName>
        <fullName evidence="6">Phosphatidylglycerol lysyltransferase</fullName>
        <ecNumber evidence="6">2.3.2.3</ecNumber>
    </recommendedName>
    <alternativeName>
        <fullName evidence="6">Lysylphosphatidylglycerol synthase</fullName>
    </alternativeName>
</protein>
<sequence length="321" mass="35554">MKRKILFWAAWCLILVSAYLAVTQLNGAELWEGAKRLAEHWWLLVLMAVCYAAAFWLRSVGWQIQMGKTEGKRATVEQLWLYHHIGLFLNHILPIKGGELARAGLLKAKHHLDWGQSLYSVGVNRLLDMSALFVIACLTMFVIAPEMLATWFGMKNSFTQFAPLVALSVVYAVTRMARRYQDKLPPLVGKLLAQRANGKEWWLAFAFTALGWMLEAAVIGSVVVGLGGSLSAVQAMLVHVLTIMGQTLHVTPGGIGTYEAVMSTLLVQVAGKTLVFALQAAILSHGFKFLYSFLMGGYAAWRLSLSPLQLYRQAKEERGGA</sequence>
<comment type="caution">
    <text evidence="7">The sequence shown here is derived from an EMBL/GenBank/DDBJ whole genome shotgun (WGS) entry which is preliminary data.</text>
</comment>
<evidence type="ECO:0000256" key="1">
    <source>
        <dbReference type="ARBA" id="ARBA00004651"/>
    </source>
</evidence>
<comment type="subcellular location">
    <subcellularLocation>
        <location evidence="1 6">Cell membrane</location>
        <topology evidence="1 6">Multi-pass membrane protein</topology>
    </subcellularLocation>
</comment>
<comment type="similarity">
    <text evidence="6">Belongs to the LPG synthase family.</text>
</comment>
<evidence type="ECO:0000256" key="4">
    <source>
        <dbReference type="ARBA" id="ARBA00022989"/>
    </source>
</evidence>
<keyword evidence="4 6" id="KW-1133">Transmembrane helix</keyword>
<comment type="catalytic activity">
    <reaction evidence="6">
        <text>L-lysyl-tRNA(Lys) + a 1,2-diacyl-sn-glycero-3-phospho-(1'-sn-glycerol) = a 1,2-diacyl-sn-glycero-3-phospho-1'-(3'-O-L-lysyl)-sn-glycerol + tRNA(Lys)</text>
        <dbReference type="Rhea" id="RHEA:10668"/>
        <dbReference type="Rhea" id="RHEA-COMP:9696"/>
        <dbReference type="Rhea" id="RHEA-COMP:9697"/>
        <dbReference type="ChEBI" id="CHEBI:64716"/>
        <dbReference type="ChEBI" id="CHEBI:75792"/>
        <dbReference type="ChEBI" id="CHEBI:78442"/>
        <dbReference type="ChEBI" id="CHEBI:78529"/>
        <dbReference type="EC" id="2.3.2.3"/>
    </reaction>
</comment>
<dbReference type="GO" id="GO:0006629">
    <property type="term" value="P:lipid metabolic process"/>
    <property type="evidence" value="ECO:0007669"/>
    <property type="project" value="UniProtKB-KW"/>
</dbReference>
<accession>A0A3M8D4C7</accession>
<dbReference type="GO" id="GO:0005886">
    <property type="term" value="C:plasma membrane"/>
    <property type="evidence" value="ECO:0007669"/>
    <property type="project" value="UniProtKB-SubCell"/>
</dbReference>
<keyword evidence="5 6" id="KW-0472">Membrane</keyword>
<reference evidence="7 8" key="1">
    <citation type="submission" date="2018-10" db="EMBL/GenBank/DDBJ databases">
        <title>Phylogenomics of Brevibacillus.</title>
        <authorList>
            <person name="Dunlap C."/>
        </authorList>
    </citation>
    <scope>NUCLEOTIDE SEQUENCE [LARGE SCALE GENOMIC DNA]</scope>
    <source>
        <strain evidence="7 8">JCM 15716</strain>
    </source>
</reference>
<dbReference type="PANTHER" id="PTHR39087:SF2">
    <property type="entry name" value="UPF0104 MEMBRANE PROTEIN MJ1595"/>
    <property type="match status" value="1"/>
</dbReference>
<dbReference type="InterPro" id="IPR022791">
    <property type="entry name" value="L-PG_synthase/AglD"/>
</dbReference>
<name>A0A3M8D4C7_9BACL</name>
<evidence type="ECO:0000256" key="2">
    <source>
        <dbReference type="ARBA" id="ARBA00022475"/>
    </source>
</evidence>
<feature type="transmembrane region" description="Helical" evidence="6">
    <location>
        <begin position="40"/>
        <end position="57"/>
    </location>
</feature>
<evidence type="ECO:0000313" key="7">
    <source>
        <dbReference type="EMBL" id="RNB82728.1"/>
    </source>
</evidence>
<proteinExistence type="inferred from homology"/>
<dbReference type="Proteomes" id="UP000271031">
    <property type="component" value="Unassembled WGS sequence"/>
</dbReference>
<dbReference type="EMBL" id="RHHQ01000019">
    <property type="protein sequence ID" value="RNB82728.1"/>
    <property type="molecule type" value="Genomic_DNA"/>
</dbReference>
<dbReference type="OrthoDB" id="2111097at2"/>
<keyword evidence="6" id="KW-0443">Lipid metabolism</keyword>
<dbReference type="RefSeq" id="WP_122920225.1">
    <property type="nucleotide sequence ID" value="NZ_RHHQ01000019.1"/>
</dbReference>
<evidence type="ECO:0000256" key="6">
    <source>
        <dbReference type="RuleBase" id="RU363042"/>
    </source>
</evidence>
<gene>
    <name evidence="6" type="primary">mprF</name>
    <name evidence="7" type="ORF">EDM56_22755</name>
</gene>
<keyword evidence="2" id="KW-1003">Cell membrane</keyword>
<feature type="transmembrane region" description="Helical" evidence="6">
    <location>
        <begin position="201"/>
        <end position="224"/>
    </location>
</feature>
<dbReference type="AlphaFoldDB" id="A0A3M8D4C7"/>
<keyword evidence="3 6" id="KW-0812">Transmembrane</keyword>
<evidence type="ECO:0000256" key="5">
    <source>
        <dbReference type="ARBA" id="ARBA00023136"/>
    </source>
</evidence>
<dbReference type="EC" id="2.3.2.3" evidence="6"/>
<dbReference type="Pfam" id="PF03706">
    <property type="entry name" value="LPG_synthase_TM"/>
    <property type="match status" value="1"/>
</dbReference>
<dbReference type="GO" id="GO:0050071">
    <property type="term" value="F:phosphatidylglycerol lysyltransferase activity"/>
    <property type="evidence" value="ECO:0007669"/>
    <property type="project" value="UniProtKB-EC"/>
</dbReference>